<dbReference type="RefSeq" id="WP_272746331.1">
    <property type="nucleotide sequence ID" value="NZ_JAQQKX010000001.1"/>
</dbReference>
<evidence type="ECO:0000313" key="2">
    <source>
        <dbReference type="Proteomes" id="UP001214854"/>
    </source>
</evidence>
<dbReference type="Proteomes" id="UP001214854">
    <property type="component" value="Unassembled WGS sequence"/>
</dbReference>
<reference evidence="1 2" key="1">
    <citation type="submission" date="2023-01" db="EMBL/GenBank/DDBJ databases">
        <title>Novel species of the genus Asticcacaulis isolated from rivers.</title>
        <authorList>
            <person name="Lu H."/>
        </authorList>
    </citation>
    <scope>NUCLEOTIDE SEQUENCE [LARGE SCALE GENOMIC DNA]</scope>
    <source>
        <strain evidence="1 2">BYS171W</strain>
    </source>
</reference>
<dbReference type="EMBL" id="JAQQKX010000001">
    <property type="protein sequence ID" value="MDC7681812.1"/>
    <property type="molecule type" value="Genomic_DNA"/>
</dbReference>
<evidence type="ECO:0000313" key="1">
    <source>
        <dbReference type="EMBL" id="MDC7681812.1"/>
    </source>
</evidence>
<proteinExistence type="predicted"/>
<sequence>MFPLDGLECNDCKEWQVDVFGDGRVIYQGYRDVSVLGCHEYRIPTEQAVKLIRAARLNVKPNKEVSYGPVLGVWDLQFVGLRDKGVESFVNFTKEPFYNASGKVVYETPDTIWALKKQILVTTGAQSLISADIQTASLLKTAHRSHGRGAFESGIKPTEASAL</sequence>
<gene>
    <name evidence="1" type="ORF">PQU92_00885</name>
</gene>
<name>A0ABT5HP22_9CAUL</name>
<organism evidence="1 2">
    <name type="scientific">Asticcacaulis aquaticus</name>
    <dbReference type="NCBI Taxonomy" id="2984212"/>
    <lineage>
        <taxon>Bacteria</taxon>
        <taxon>Pseudomonadati</taxon>
        <taxon>Pseudomonadota</taxon>
        <taxon>Alphaproteobacteria</taxon>
        <taxon>Caulobacterales</taxon>
        <taxon>Caulobacteraceae</taxon>
        <taxon>Asticcacaulis</taxon>
    </lineage>
</organism>
<protein>
    <submittedName>
        <fullName evidence="1">Uncharacterized protein</fullName>
    </submittedName>
</protein>
<comment type="caution">
    <text evidence="1">The sequence shown here is derived from an EMBL/GenBank/DDBJ whole genome shotgun (WGS) entry which is preliminary data.</text>
</comment>
<keyword evidence="2" id="KW-1185">Reference proteome</keyword>
<accession>A0ABT5HP22</accession>